<reference evidence="1" key="1">
    <citation type="submission" date="2022-02" db="EMBL/GenBank/DDBJ databases">
        <title>Plant Genome Project.</title>
        <authorList>
            <person name="Zhang R.-G."/>
        </authorList>
    </citation>
    <scope>NUCLEOTIDE SEQUENCE</scope>
    <source>
        <strain evidence="1">AT1</strain>
    </source>
</reference>
<sequence length="254" mass="28443">MKLMKNQINERMNRNKSSTTDITSNLPSNVTENILKDLQLRDAVRTSVLSRKWSGLSYLMRRNFALIVFLKFASHDLVSFPSHPPMSNVDEFCAIVKQVEFLLEFAAPGHSSSSSSPLSFQNDTNLDRFSVDYIGRKCLVSISKDLEFWKAAMYVNTNTNTYGYMFIRVAAVAARNIREVEEGDKGSGGGGRREGTVEFSSGDGGSLAKESGRPNKKQKRRKKKKEVGGAERGYIGRDLLSIVHPHRTDPEGER</sequence>
<comment type="caution">
    <text evidence="1">The sequence shown here is derived from an EMBL/GenBank/DDBJ whole genome shotgun (WGS) entry which is preliminary data.</text>
</comment>
<gene>
    <name evidence="1" type="ORF">RHMOL_Rhmol12G0087100</name>
</gene>
<accession>A0ACC0LFS9</accession>
<dbReference type="EMBL" id="CM046399">
    <property type="protein sequence ID" value="KAI8527590.1"/>
    <property type="molecule type" value="Genomic_DNA"/>
</dbReference>
<name>A0ACC0LFS9_RHOML</name>
<protein>
    <submittedName>
        <fullName evidence="1">Uncharacterized protein</fullName>
    </submittedName>
</protein>
<keyword evidence="2" id="KW-1185">Reference proteome</keyword>
<dbReference type="Proteomes" id="UP001062846">
    <property type="component" value="Chromosome 12"/>
</dbReference>
<evidence type="ECO:0000313" key="1">
    <source>
        <dbReference type="EMBL" id="KAI8527590.1"/>
    </source>
</evidence>
<evidence type="ECO:0000313" key="2">
    <source>
        <dbReference type="Proteomes" id="UP001062846"/>
    </source>
</evidence>
<organism evidence="1 2">
    <name type="scientific">Rhododendron molle</name>
    <name type="common">Chinese azalea</name>
    <name type="synonym">Azalea mollis</name>
    <dbReference type="NCBI Taxonomy" id="49168"/>
    <lineage>
        <taxon>Eukaryota</taxon>
        <taxon>Viridiplantae</taxon>
        <taxon>Streptophyta</taxon>
        <taxon>Embryophyta</taxon>
        <taxon>Tracheophyta</taxon>
        <taxon>Spermatophyta</taxon>
        <taxon>Magnoliopsida</taxon>
        <taxon>eudicotyledons</taxon>
        <taxon>Gunneridae</taxon>
        <taxon>Pentapetalae</taxon>
        <taxon>asterids</taxon>
        <taxon>Ericales</taxon>
        <taxon>Ericaceae</taxon>
        <taxon>Ericoideae</taxon>
        <taxon>Rhodoreae</taxon>
        <taxon>Rhododendron</taxon>
    </lineage>
</organism>
<proteinExistence type="predicted"/>